<proteinExistence type="predicted"/>
<dbReference type="EMBL" id="VSWD01000005">
    <property type="protein sequence ID" value="KAK3102212.1"/>
    <property type="molecule type" value="Genomic_DNA"/>
</dbReference>
<comment type="caution">
    <text evidence="1">The sequence shown here is derived from an EMBL/GenBank/DDBJ whole genome shotgun (WGS) entry which is preliminary data.</text>
</comment>
<gene>
    <name evidence="1" type="ORF">FSP39_009634</name>
</gene>
<name>A0AA89CAB5_PINIB</name>
<dbReference type="AlphaFoldDB" id="A0AA89CAB5"/>
<sequence>MALGSVAISYIGSNLQGSITNHSVTYHKAMDDAGTGFQAFTRGVYNFSDVVNTGGVSTATEHEIKIEFEAFVLTVDNINDGDTHWVSAGVEYNNSYNVWIGQTSYVIKTGTQASSKIATFEMTPNADTDMEVGTSMTLTLNVLMPYPSPDIAVETISLHDDTSNTDLRVVSLVVSQTGKSLETGDASQDDLLRFEALVYLKSTAPIGEVYPIGMGIEVDTSEVYVSYFNITSTSASGGSLQQSIILDAPNHNSSAYLGGVIEIDANISTPESGTTEFMVEIETKATSPVADPGFLLVEVTEKEKGQNVLCSEHNVTYEKSDPATTGTNDIINKAVVNVKVTNFGMYTAQYGNEANNYTLSIRVLPLAGLAAMNSQHEVEVKVGGTSEKLTYTVDGQAPYDQSVNYNFTFYHNCTRNSLTRNSVFEFFLDIDTERNTNPGPITVEFPVPTNYSESYFSVCSYEVISIGSNVVCALKQAITDNTVTTLLPDGDFQKVKLVIPGSCNLGLTTDSGADTIRIKMLAKIRNDSAVDTSTEEWFGIGATYSPTQVWVAQYKIIIRAPDYYPGLAIINGIVVDNADIGSNSFPGIFGIEWSLDGTTFNDKAVNWISSPGNATHTAYDVQTPFIVSYISMKHTETCNMSCYIDHQYVVTDLANYIEIFNDDGTLLQDFSYALDKNNATCFDLPAQGNRPPLFWVRLNVTILEVQFQKFEILVSGKGLSCNKHGGNRVLQVSYPTSSSVGKFHGDIQFCELVYDGAADSPNALCKYQCPCADSAQCEEAFIFMANSETSPPTTTWQLCEISAQNY</sequence>
<reference evidence="1" key="1">
    <citation type="submission" date="2019-08" db="EMBL/GenBank/DDBJ databases">
        <title>The improved chromosome-level genome for the pearl oyster Pinctada fucata martensii using PacBio sequencing and Hi-C.</title>
        <authorList>
            <person name="Zheng Z."/>
        </authorList>
    </citation>
    <scope>NUCLEOTIDE SEQUENCE</scope>
    <source>
        <strain evidence="1">ZZ-2019</strain>
        <tissue evidence="1">Adductor muscle</tissue>
    </source>
</reference>
<protein>
    <submittedName>
        <fullName evidence="1">Uncharacterized protein</fullName>
    </submittedName>
</protein>
<accession>A0AA89CAB5</accession>
<dbReference type="Proteomes" id="UP001186944">
    <property type="component" value="Unassembled WGS sequence"/>
</dbReference>
<evidence type="ECO:0000313" key="1">
    <source>
        <dbReference type="EMBL" id="KAK3102212.1"/>
    </source>
</evidence>
<organism evidence="1 2">
    <name type="scientific">Pinctada imbricata</name>
    <name type="common">Atlantic pearl-oyster</name>
    <name type="synonym">Pinctada martensii</name>
    <dbReference type="NCBI Taxonomy" id="66713"/>
    <lineage>
        <taxon>Eukaryota</taxon>
        <taxon>Metazoa</taxon>
        <taxon>Spiralia</taxon>
        <taxon>Lophotrochozoa</taxon>
        <taxon>Mollusca</taxon>
        <taxon>Bivalvia</taxon>
        <taxon>Autobranchia</taxon>
        <taxon>Pteriomorphia</taxon>
        <taxon>Pterioida</taxon>
        <taxon>Pterioidea</taxon>
        <taxon>Pteriidae</taxon>
        <taxon>Pinctada</taxon>
    </lineage>
</organism>
<keyword evidence="2" id="KW-1185">Reference proteome</keyword>
<evidence type="ECO:0000313" key="2">
    <source>
        <dbReference type="Proteomes" id="UP001186944"/>
    </source>
</evidence>